<accession>A0A6A6RTM9</accession>
<keyword evidence="2" id="KW-1185">Reference proteome</keyword>
<evidence type="ECO:0000313" key="1">
    <source>
        <dbReference type="EMBL" id="KAF2637733.1"/>
    </source>
</evidence>
<dbReference type="EMBL" id="MU006792">
    <property type="protein sequence ID" value="KAF2637733.1"/>
    <property type="molecule type" value="Genomic_DNA"/>
</dbReference>
<name>A0A6A6RTM9_9PLEO</name>
<evidence type="ECO:0000313" key="2">
    <source>
        <dbReference type="Proteomes" id="UP000799753"/>
    </source>
</evidence>
<proteinExistence type="predicted"/>
<dbReference type="AlphaFoldDB" id="A0A6A6RTM9"/>
<gene>
    <name evidence="1" type="ORF">P280DRAFT_520869</name>
</gene>
<dbReference type="Proteomes" id="UP000799753">
    <property type="component" value="Unassembled WGS sequence"/>
</dbReference>
<dbReference type="OrthoDB" id="3754307at2759"/>
<organism evidence="1 2">
    <name type="scientific">Massarina eburnea CBS 473.64</name>
    <dbReference type="NCBI Taxonomy" id="1395130"/>
    <lineage>
        <taxon>Eukaryota</taxon>
        <taxon>Fungi</taxon>
        <taxon>Dikarya</taxon>
        <taxon>Ascomycota</taxon>
        <taxon>Pezizomycotina</taxon>
        <taxon>Dothideomycetes</taxon>
        <taxon>Pleosporomycetidae</taxon>
        <taxon>Pleosporales</taxon>
        <taxon>Massarineae</taxon>
        <taxon>Massarinaceae</taxon>
        <taxon>Massarina</taxon>
    </lineage>
</organism>
<sequence>MPTSLQNLPIELISALVPYLIPQHQRVYPTYTDLSSLYALRLTSRGLYDKTLFDFSRLAFSTIHVDFTLFGLDRFYEISQHEEFRKSVRNIYFAHDFHVRLGLVDEEKKGTAESQGFTGLEEVVNGRLGEVFSEIFQRLDRLEKIVIVTPFAAIYSWFWERGSNNSDNCPDILGPSSYHYERYTLTTTTLVLFVCAITRFDPITLHYHGSTSCASLSKQNHAVPAHIHRSFLRMRWLEV</sequence>
<protein>
    <submittedName>
        <fullName evidence="1">Uncharacterized protein</fullName>
    </submittedName>
</protein>
<reference evidence="1" key="1">
    <citation type="journal article" date="2020" name="Stud. Mycol.">
        <title>101 Dothideomycetes genomes: a test case for predicting lifestyles and emergence of pathogens.</title>
        <authorList>
            <person name="Haridas S."/>
            <person name="Albert R."/>
            <person name="Binder M."/>
            <person name="Bloem J."/>
            <person name="Labutti K."/>
            <person name="Salamov A."/>
            <person name="Andreopoulos B."/>
            <person name="Baker S."/>
            <person name="Barry K."/>
            <person name="Bills G."/>
            <person name="Bluhm B."/>
            <person name="Cannon C."/>
            <person name="Castanera R."/>
            <person name="Culley D."/>
            <person name="Daum C."/>
            <person name="Ezra D."/>
            <person name="Gonzalez J."/>
            <person name="Henrissat B."/>
            <person name="Kuo A."/>
            <person name="Liang C."/>
            <person name="Lipzen A."/>
            <person name="Lutzoni F."/>
            <person name="Magnuson J."/>
            <person name="Mondo S."/>
            <person name="Nolan M."/>
            <person name="Ohm R."/>
            <person name="Pangilinan J."/>
            <person name="Park H.-J."/>
            <person name="Ramirez L."/>
            <person name="Alfaro M."/>
            <person name="Sun H."/>
            <person name="Tritt A."/>
            <person name="Yoshinaga Y."/>
            <person name="Zwiers L.-H."/>
            <person name="Turgeon B."/>
            <person name="Goodwin S."/>
            <person name="Spatafora J."/>
            <person name="Crous P."/>
            <person name="Grigoriev I."/>
        </authorList>
    </citation>
    <scope>NUCLEOTIDE SEQUENCE</scope>
    <source>
        <strain evidence="1">CBS 473.64</strain>
    </source>
</reference>